<evidence type="ECO:0000256" key="4">
    <source>
        <dbReference type="PROSITE-ProRule" id="PRU00047"/>
    </source>
</evidence>
<organism evidence="7">
    <name type="scientific">Glycine soja</name>
    <name type="common">Wild soybean</name>
    <dbReference type="NCBI Taxonomy" id="3848"/>
    <lineage>
        <taxon>Eukaryota</taxon>
        <taxon>Viridiplantae</taxon>
        <taxon>Streptophyta</taxon>
        <taxon>Embryophyta</taxon>
        <taxon>Tracheophyta</taxon>
        <taxon>Spermatophyta</taxon>
        <taxon>Magnoliopsida</taxon>
        <taxon>eudicotyledons</taxon>
        <taxon>Gunneridae</taxon>
        <taxon>Pentapetalae</taxon>
        <taxon>rosids</taxon>
        <taxon>fabids</taxon>
        <taxon>Fabales</taxon>
        <taxon>Fabaceae</taxon>
        <taxon>Papilionoideae</taxon>
        <taxon>50 kb inversion clade</taxon>
        <taxon>NPAAA clade</taxon>
        <taxon>indigoferoid/millettioid clade</taxon>
        <taxon>Phaseoleae</taxon>
        <taxon>Glycine</taxon>
        <taxon>Glycine subgen. Soja</taxon>
    </lineage>
</organism>
<evidence type="ECO:0000259" key="6">
    <source>
        <dbReference type="PROSITE" id="PS50158"/>
    </source>
</evidence>
<dbReference type="GO" id="GO:0043531">
    <property type="term" value="F:ADP binding"/>
    <property type="evidence" value="ECO:0007669"/>
    <property type="project" value="InterPro"/>
</dbReference>
<evidence type="ECO:0000256" key="5">
    <source>
        <dbReference type="SAM" id="Coils"/>
    </source>
</evidence>
<dbReference type="FunFam" id="3.40.50.300:FF:001091">
    <property type="entry name" value="Probable disease resistance protein At1g61300"/>
    <property type="match status" value="1"/>
</dbReference>
<dbReference type="SUPFAM" id="SSF52058">
    <property type="entry name" value="L domain-like"/>
    <property type="match status" value="1"/>
</dbReference>
<dbReference type="GO" id="GO:0008270">
    <property type="term" value="F:zinc ion binding"/>
    <property type="evidence" value="ECO:0007669"/>
    <property type="project" value="UniProtKB-KW"/>
</dbReference>
<dbReference type="Gene3D" id="1.10.8.430">
    <property type="entry name" value="Helical domain of apoptotic protease-activating factors"/>
    <property type="match status" value="1"/>
</dbReference>
<dbReference type="GO" id="GO:0098542">
    <property type="term" value="P:defense response to other organism"/>
    <property type="evidence" value="ECO:0007669"/>
    <property type="project" value="TreeGrafter"/>
</dbReference>
<keyword evidence="3" id="KW-0611">Plant defense</keyword>
<evidence type="ECO:0000313" key="7">
    <source>
        <dbReference type="EMBL" id="KHN43801.1"/>
    </source>
</evidence>
<dbReference type="InterPro" id="IPR036875">
    <property type="entry name" value="Znf_CCHC_sf"/>
</dbReference>
<reference evidence="7" key="1">
    <citation type="submission" date="2014-07" db="EMBL/GenBank/DDBJ databases">
        <title>Identification of a novel salt tolerance gene in wild soybean by whole-genome sequencing.</title>
        <authorList>
            <person name="Lam H.-M."/>
            <person name="Qi X."/>
            <person name="Li M.-W."/>
            <person name="Liu X."/>
            <person name="Xie M."/>
            <person name="Ni M."/>
            <person name="Xu X."/>
        </authorList>
    </citation>
    <scope>NUCLEOTIDE SEQUENCE [LARGE SCALE GENOMIC DNA]</scope>
    <source>
        <tissue evidence="7">Root</tissue>
    </source>
</reference>
<dbReference type="InterPro" id="IPR032675">
    <property type="entry name" value="LRR_dom_sf"/>
</dbReference>
<dbReference type="GO" id="GO:0003676">
    <property type="term" value="F:nucleic acid binding"/>
    <property type="evidence" value="ECO:0007669"/>
    <property type="project" value="InterPro"/>
</dbReference>
<dbReference type="Gene3D" id="1.20.5.4130">
    <property type="match status" value="1"/>
</dbReference>
<dbReference type="PRINTS" id="PR00364">
    <property type="entry name" value="DISEASERSIST"/>
</dbReference>
<dbReference type="InterPro" id="IPR058922">
    <property type="entry name" value="WHD_DRP"/>
</dbReference>
<dbReference type="InterPro" id="IPR002182">
    <property type="entry name" value="NB-ARC"/>
</dbReference>
<keyword evidence="4" id="KW-0479">Metal-binding</keyword>
<dbReference type="Gene3D" id="3.80.10.10">
    <property type="entry name" value="Ribonuclease Inhibitor"/>
    <property type="match status" value="1"/>
</dbReference>
<protein>
    <submittedName>
        <fullName evidence="7">Disease resistance protein RPM1</fullName>
    </submittedName>
</protein>
<dbReference type="InterPro" id="IPR055414">
    <property type="entry name" value="LRR_R13L4/SHOC2-like"/>
</dbReference>
<evidence type="ECO:0000256" key="2">
    <source>
        <dbReference type="ARBA" id="ARBA00022741"/>
    </source>
</evidence>
<dbReference type="AlphaFoldDB" id="A0A0B2SAM0"/>
<keyword evidence="5" id="KW-0175">Coiled coil</keyword>
<dbReference type="InterPro" id="IPR027417">
    <property type="entry name" value="P-loop_NTPase"/>
</dbReference>
<dbReference type="Pfam" id="PF18052">
    <property type="entry name" value="Rx_N"/>
    <property type="match status" value="1"/>
</dbReference>
<dbReference type="InterPro" id="IPR044974">
    <property type="entry name" value="Disease_R_plants"/>
</dbReference>
<dbReference type="InterPro" id="IPR036388">
    <property type="entry name" value="WH-like_DNA-bd_sf"/>
</dbReference>
<keyword evidence="1" id="KW-0677">Repeat</keyword>
<dbReference type="Gene3D" id="1.10.10.10">
    <property type="entry name" value="Winged helix-like DNA-binding domain superfamily/Winged helix DNA-binding domain"/>
    <property type="match status" value="1"/>
</dbReference>
<dbReference type="PANTHER" id="PTHR23155:SF1052">
    <property type="entry name" value="DISEASE RESISTANCE PROTEIN RPM1"/>
    <property type="match status" value="1"/>
</dbReference>
<gene>
    <name evidence="7" type="ORF">glysoja_035654</name>
</gene>
<dbReference type="EMBL" id="KN643687">
    <property type="protein sequence ID" value="KHN43801.1"/>
    <property type="molecule type" value="Genomic_DNA"/>
</dbReference>
<dbReference type="SUPFAM" id="SSF52540">
    <property type="entry name" value="P-loop containing nucleoside triphosphate hydrolases"/>
    <property type="match status" value="1"/>
</dbReference>
<dbReference type="Gene3D" id="3.40.50.300">
    <property type="entry name" value="P-loop containing nucleotide triphosphate hydrolases"/>
    <property type="match status" value="1"/>
</dbReference>
<name>A0A0B2SAM0_GLYSO</name>
<dbReference type="InterPro" id="IPR001878">
    <property type="entry name" value="Znf_CCHC"/>
</dbReference>
<keyword evidence="2" id="KW-0547">Nucleotide-binding</keyword>
<dbReference type="InterPro" id="IPR042197">
    <property type="entry name" value="Apaf_helical"/>
</dbReference>
<keyword evidence="4" id="KW-0863">Zinc-finger</keyword>
<dbReference type="Pfam" id="PF00931">
    <property type="entry name" value="NB-ARC"/>
    <property type="match status" value="1"/>
</dbReference>
<proteinExistence type="predicted"/>
<evidence type="ECO:0000256" key="1">
    <source>
        <dbReference type="ARBA" id="ARBA00022737"/>
    </source>
</evidence>
<sequence>MAENLFSLVRELVNRVRDLSNDVADATEELESFQEFIDEADKVAEAEEDNNRRDGIKSSVKQLREATFRIKDIIDEYMIFCEERQPDDPRCVALLCEAVDYIKTHIFRLQIAFKIQVVMSLARAERRDFQRQFPLDQRPNSSTGNQNVTRHNLRMASRFIEEDEVVGFEGPTEKLIGWLIEGRPERTVISVVGMAGVGKTTLAKQVFDNKKVVAHFECHAWITVSQSYTVEELMRNMLQMFYREKMEATHRDISTMDQLSLVNELRNYLQKKRYVVLFDDVWNPQFWDEIKFSVIDNKNGSRILITTRNKDVAEFCRRSSFIRVHELQPLSDEKSFELFCQKAFQYDFDGYCPSELKDVCHEIVRKCHGLPLAIVSIGGLLSSKERIALQWKMFSENLSKEMEKNLIGVSKILSLSYDDLPYNLKSCLLYLGMYPEDYEVKSDRLIRQWIAEGFVKHERDKILVEVAQEYLAELIRRNLVQVSLFSIDGKFKRCRVHGSLHNMILRKIKDTGFSQYIDEHDQILLSGMFRRLTIAMGSNDLMESIERSRIRSILIITDKRLSEHFISRILAEQMPLKVLDFEGARLYHVPENLGNLIHLKYLSFRNTQVQSLPKSIGKLQNLETLDVRQTRVFELPMEISKLRKLQHLLADFISSIQLKDSLGGMTSLQKIPSLRMDDDGVVIRELEKLKQLRGLSITNFKGHHGSTLSSSINEMKLLEKLHIDTIDNNEVIDLHFMSSRSALRKLCLNGNLNRLPDWIPRLQHLVKLSLLCSYLTTDPLDSLKDMPSLLFLSISHRAYEGKILHFQDGGFIKLKELELKYLYKLNSVVIDRGALHSLAKLQLSEIPQLKEVPSGIQHLRNLEVLDIWIMPTEFEQSIAQNGGKEHPIIRHVPRVRIISRVGAEVLEILHRTETTKRPTLEMKDMRNGNLEMSVDYQKVTFNIFEAIKYPVEDRWCFKVKEVDKEDVGVIQTTQTSLEKALINVVDCLTSEEEKDLRACLEDLDQEKNMPARGTNLFHKKEKSPIICYECKKPGHFESKCSDLENSKDKKKKFLKSKKKSLISTWEDLDDSSSNEDNEKEANLFFMVNASTSKVEQTLNTSSKYEDPQPDDTINSDGEEVIFESREDLIKGYNQLFSTPTHISKAYRKLKKMLSTP</sequence>
<dbReference type="SUPFAM" id="SSF57756">
    <property type="entry name" value="Retrovirus zinc finger-like domains"/>
    <property type="match status" value="1"/>
</dbReference>
<keyword evidence="4" id="KW-0862">Zinc</keyword>
<dbReference type="PROSITE" id="PS50158">
    <property type="entry name" value="ZF_CCHC"/>
    <property type="match status" value="1"/>
</dbReference>
<feature type="domain" description="CCHC-type" evidence="6">
    <location>
        <begin position="1027"/>
        <end position="1040"/>
    </location>
</feature>
<dbReference type="PANTHER" id="PTHR23155">
    <property type="entry name" value="DISEASE RESISTANCE PROTEIN RP"/>
    <property type="match status" value="1"/>
</dbReference>
<dbReference type="Proteomes" id="UP000053555">
    <property type="component" value="Unassembled WGS sequence"/>
</dbReference>
<accession>A0A0B2SAM0</accession>
<feature type="coiled-coil region" evidence="5">
    <location>
        <begin position="9"/>
        <end position="36"/>
    </location>
</feature>
<dbReference type="InterPro" id="IPR041118">
    <property type="entry name" value="Rx_N"/>
</dbReference>
<dbReference type="FunFam" id="1.10.10.10:FF:000322">
    <property type="entry name" value="Probable disease resistance protein At1g63360"/>
    <property type="match status" value="1"/>
</dbReference>
<dbReference type="Pfam" id="PF23559">
    <property type="entry name" value="WHD_DRP"/>
    <property type="match status" value="1"/>
</dbReference>
<evidence type="ECO:0000256" key="3">
    <source>
        <dbReference type="ARBA" id="ARBA00022821"/>
    </source>
</evidence>
<dbReference type="Pfam" id="PF23598">
    <property type="entry name" value="LRR_14"/>
    <property type="match status" value="1"/>
</dbReference>